<dbReference type="Proteomes" id="UP000034952">
    <property type="component" value="Unassembled WGS sequence"/>
</dbReference>
<evidence type="ECO:0000256" key="1">
    <source>
        <dbReference type="SAM" id="Phobius"/>
    </source>
</evidence>
<reference evidence="2 3" key="1">
    <citation type="journal article" date="2015" name="Nature">
        <title>rRNA introns, odd ribosomes, and small enigmatic genomes across a large radiation of phyla.</title>
        <authorList>
            <person name="Brown C.T."/>
            <person name="Hug L.A."/>
            <person name="Thomas B.C."/>
            <person name="Sharon I."/>
            <person name="Castelle C.J."/>
            <person name="Singh A."/>
            <person name="Wilkins M.J."/>
            <person name="Williams K.H."/>
            <person name="Banfield J.F."/>
        </authorList>
    </citation>
    <scope>NUCLEOTIDE SEQUENCE [LARGE SCALE GENOMIC DNA]</scope>
</reference>
<keyword evidence="1" id="KW-0812">Transmembrane</keyword>
<keyword evidence="1" id="KW-0472">Membrane</keyword>
<feature type="non-terminal residue" evidence="2">
    <location>
        <position position="117"/>
    </location>
</feature>
<dbReference type="AlphaFoldDB" id="A0A0G0DUF0"/>
<name>A0A0G0DUF0_9BACT</name>
<keyword evidence="1" id="KW-1133">Transmembrane helix</keyword>
<accession>A0A0G0DUF0</accession>
<evidence type="ECO:0000313" key="3">
    <source>
        <dbReference type="Proteomes" id="UP000034952"/>
    </source>
</evidence>
<proteinExistence type="predicted"/>
<comment type="caution">
    <text evidence="2">The sequence shown here is derived from an EMBL/GenBank/DDBJ whole genome shotgun (WGS) entry which is preliminary data.</text>
</comment>
<organism evidence="2 3">
    <name type="scientific">Candidatus Nomurabacteria bacterium GW2011_GWE1_35_16</name>
    <dbReference type="NCBI Taxonomy" id="1618761"/>
    <lineage>
        <taxon>Bacteria</taxon>
        <taxon>Candidatus Nomuraibacteriota</taxon>
    </lineage>
</organism>
<evidence type="ECO:0000313" key="2">
    <source>
        <dbReference type="EMBL" id="KKP66620.1"/>
    </source>
</evidence>
<gene>
    <name evidence="2" type="ORF">UR64_C0004G0001</name>
</gene>
<feature type="transmembrane region" description="Helical" evidence="1">
    <location>
        <begin position="16"/>
        <end position="34"/>
    </location>
</feature>
<protein>
    <submittedName>
        <fullName evidence="2">Uncharacterized protein</fullName>
    </submittedName>
</protein>
<dbReference type="EMBL" id="LBPY01000004">
    <property type="protein sequence ID" value="KKP66620.1"/>
    <property type="molecule type" value="Genomic_DNA"/>
</dbReference>
<sequence>METKKVSKKGLTGGEMVGIGATVAALGAAAYVLFGPDGKKNKKAIKGWAIKMKGEIIEKLEEAKEISEPVYHKIIDQVQAKYAKVKSIDAQDLENAVKEVKKHWKTMVKDIQPKKKA</sequence>